<dbReference type="PANTHER" id="PTHR46401:SF8">
    <property type="entry name" value="BLL6006 PROTEIN"/>
    <property type="match status" value="1"/>
</dbReference>
<keyword evidence="4" id="KW-0808">Transferase</keyword>
<organism evidence="4 5">
    <name type="scientific">Paenibacillus algorifonticola</name>
    <dbReference type="NCBI Taxonomy" id="684063"/>
    <lineage>
        <taxon>Bacteria</taxon>
        <taxon>Bacillati</taxon>
        <taxon>Bacillota</taxon>
        <taxon>Bacilli</taxon>
        <taxon>Bacillales</taxon>
        <taxon>Paenibacillaceae</taxon>
        <taxon>Paenibacillus</taxon>
    </lineage>
</organism>
<evidence type="ECO:0000256" key="1">
    <source>
        <dbReference type="SAM" id="MobiDB-lite"/>
    </source>
</evidence>
<dbReference type="InterPro" id="IPR025282">
    <property type="entry name" value="DUF4214"/>
</dbReference>
<keyword evidence="5" id="KW-1185">Reference proteome</keyword>
<gene>
    <name evidence="4" type="ORF">SAMN04487969_101341</name>
</gene>
<dbReference type="PANTHER" id="PTHR46401">
    <property type="entry name" value="GLYCOSYLTRANSFERASE WBBK-RELATED"/>
    <property type="match status" value="1"/>
</dbReference>
<dbReference type="RefSeq" id="WP_052736924.1">
    <property type="nucleotide sequence ID" value="NZ_FONN01000001.1"/>
</dbReference>
<sequence length="644" mass="71859">MKRKRARKQGTAKRGSHSRASRRKGGKQAKKHRKLTGRAGKGKRRSGKRAGSKRRQKSAKAKVEPVVAIVEPAPAPVDVAQLKANNAAFQRELPAGAPIIELFRRVFRLGNEDFVWEMYRQVLQREPDGEGFIGNRSHLEAGTPKAVIAAALIQSAEAEAVFTRVPTGDNTTVAQMIQGLYPAADLDFIHGVHVQLLYREPDSDKVEMYNTGLQTGLLRRSWIASLILSEEFGQLIGAAYLPALAERGARAGIKSIGMFLCFSTQIAMDGEGIGRFLVRLSEGLLALEEQSYTLHVATTGANFAETTTVFSPLRETYGDRLKVHRTDSVDTVNRDVPADVWIVPYVGMALAQYLHKPFIVCLHDLVYMHLPELYNVYFQHYQYIHSIAQKVTENAAAVVFASEFTRNHEGLEFLKLPVYKTAVVRFAAPHEEYAAFSSRSEEEFRTVYKLFAPYITFPSVIRLHKNHERLIKAFAIFKQTELGKTSGLKLVFTDELSNRPRQQEILAALNEIADPAIRDSIIFLGRMASTDLSSLYKYATGTIVPTLFEGSCPFPILESLLMNTPVSFGRLEIVHEVISDMSSFATFDPRNIQQMADAIARVWLEGKEVVPDQKAALSGTMTRRWLDVAKDYAKVIEGVQAAAR</sequence>
<evidence type="ECO:0000259" key="3">
    <source>
        <dbReference type="Pfam" id="PF13946"/>
    </source>
</evidence>
<reference evidence="5" key="1">
    <citation type="submission" date="2016-10" db="EMBL/GenBank/DDBJ databases">
        <authorList>
            <person name="Varghese N."/>
            <person name="Submissions S."/>
        </authorList>
    </citation>
    <scope>NUCLEOTIDE SEQUENCE [LARGE SCALE GENOMIC DNA]</scope>
    <source>
        <strain evidence="5">CGMCC 1.10223</strain>
    </source>
</reference>
<dbReference type="Pfam" id="PF00534">
    <property type="entry name" value="Glycos_transf_1"/>
    <property type="match status" value="1"/>
</dbReference>
<dbReference type="Gene3D" id="1.10.3130.20">
    <property type="entry name" value="Phycobilisome linker domain"/>
    <property type="match status" value="1"/>
</dbReference>
<dbReference type="SUPFAM" id="SSF53756">
    <property type="entry name" value="UDP-Glycosyltransferase/glycogen phosphorylase"/>
    <property type="match status" value="1"/>
</dbReference>
<dbReference type="InterPro" id="IPR001296">
    <property type="entry name" value="Glyco_trans_1"/>
</dbReference>
<feature type="domain" description="DUF4214" evidence="3">
    <location>
        <begin position="110"/>
        <end position="161"/>
    </location>
</feature>
<dbReference type="InterPro" id="IPR038255">
    <property type="entry name" value="PBS_linker_sf"/>
</dbReference>
<dbReference type="OrthoDB" id="9797829at2"/>
<evidence type="ECO:0000313" key="4">
    <source>
        <dbReference type="EMBL" id="SFE15258.1"/>
    </source>
</evidence>
<feature type="compositionally biased region" description="Basic residues" evidence="1">
    <location>
        <begin position="1"/>
        <end position="60"/>
    </location>
</feature>
<dbReference type="EMBL" id="FONN01000001">
    <property type="protein sequence ID" value="SFE15258.1"/>
    <property type="molecule type" value="Genomic_DNA"/>
</dbReference>
<feature type="domain" description="Glycosyl transferase family 1" evidence="2">
    <location>
        <begin position="453"/>
        <end position="605"/>
    </location>
</feature>
<feature type="region of interest" description="Disordered" evidence="1">
    <location>
        <begin position="1"/>
        <end position="63"/>
    </location>
</feature>
<dbReference type="Gene3D" id="3.40.50.2000">
    <property type="entry name" value="Glycogen Phosphorylase B"/>
    <property type="match status" value="1"/>
</dbReference>
<evidence type="ECO:0000259" key="2">
    <source>
        <dbReference type="Pfam" id="PF00534"/>
    </source>
</evidence>
<dbReference type="Pfam" id="PF13946">
    <property type="entry name" value="DUF4214"/>
    <property type="match status" value="1"/>
</dbReference>
<proteinExistence type="predicted"/>
<protein>
    <submittedName>
        <fullName evidence="4">Glycosyltransferase involved in cell wall bisynthesis</fullName>
    </submittedName>
</protein>
<evidence type="ECO:0000313" key="5">
    <source>
        <dbReference type="Proteomes" id="UP000183410"/>
    </source>
</evidence>
<dbReference type="Proteomes" id="UP000183410">
    <property type="component" value="Unassembled WGS sequence"/>
</dbReference>
<dbReference type="AlphaFoldDB" id="A0A1I1Y8D5"/>
<dbReference type="GO" id="GO:0016757">
    <property type="term" value="F:glycosyltransferase activity"/>
    <property type="evidence" value="ECO:0007669"/>
    <property type="project" value="InterPro"/>
</dbReference>
<name>A0A1I1Y8D5_9BACL</name>
<accession>A0A1I1Y8D5</accession>